<dbReference type="PANTHER" id="PTHR42866">
    <property type="entry name" value="3-DEOXY-MANNO-OCTULOSONATE CYTIDYLYLTRANSFERASE"/>
    <property type="match status" value="1"/>
</dbReference>
<dbReference type="KEGG" id="pnl:PNK_1016"/>
<dbReference type="InterPro" id="IPR029044">
    <property type="entry name" value="Nucleotide-diphossugar_trans"/>
</dbReference>
<dbReference type="AlphaFoldDB" id="A0A0U5JE24"/>
<organism evidence="1 2">
    <name type="scientific">Candidatus Protochlamydia naegleriophila</name>
    <dbReference type="NCBI Taxonomy" id="389348"/>
    <lineage>
        <taxon>Bacteria</taxon>
        <taxon>Pseudomonadati</taxon>
        <taxon>Chlamydiota</taxon>
        <taxon>Chlamydiia</taxon>
        <taxon>Parachlamydiales</taxon>
        <taxon>Parachlamydiaceae</taxon>
        <taxon>Candidatus Protochlamydia</taxon>
    </lineage>
</organism>
<dbReference type="Pfam" id="PF02348">
    <property type="entry name" value="CTP_transf_3"/>
    <property type="match status" value="1"/>
</dbReference>
<dbReference type="PATRIC" id="fig|389348.3.peg.1118"/>
<keyword evidence="1" id="KW-0808">Transferase</keyword>
<dbReference type="GO" id="GO:0005829">
    <property type="term" value="C:cytosol"/>
    <property type="evidence" value="ECO:0007669"/>
    <property type="project" value="TreeGrafter"/>
</dbReference>
<name>A0A0U5JE24_9BACT</name>
<keyword evidence="1" id="KW-0548">Nucleotidyltransferase</keyword>
<dbReference type="Gene3D" id="3.90.550.10">
    <property type="entry name" value="Spore Coat Polysaccharide Biosynthesis Protein SpsA, Chain A"/>
    <property type="match status" value="1"/>
</dbReference>
<proteinExistence type="predicted"/>
<dbReference type="PANTHER" id="PTHR42866:SF1">
    <property type="entry name" value="SPORE COAT POLYSACCHARIDE BIOSYNTHESIS PROTEIN SPSF"/>
    <property type="match status" value="1"/>
</dbReference>
<dbReference type="InterPro" id="IPR003329">
    <property type="entry name" value="Cytidylyl_trans"/>
</dbReference>
<accession>A0A0U5JE24</accession>
<dbReference type="SUPFAM" id="SSF53448">
    <property type="entry name" value="Nucleotide-diphospho-sugar transferases"/>
    <property type="match status" value="1"/>
</dbReference>
<protein>
    <submittedName>
        <fullName evidence="1">Acylneuraminate cytidylyltransferase</fullName>
        <ecNumber evidence="1">2.7.7.43</ecNumber>
    </submittedName>
</protein>
<dbReference type="EC" id="2.7.7.43" evidence="1"/>
<keyword evidence="2" id="KW-1185">Reference proteome</keyword>
<reference evidence="2" key="1">
    <citation type="submission" date="2015-09" db="EMBL/GenBank/DDBJ databases">
        <authorList>
            <person name="Bertelli C."/>
        </authorList>
    </citation>
    <scope>NUCLEOTIDE SEQUENCE [LARGE SCALE GENOMIC DNA]</scope>
    <source>
        <strain evidence="2">KNic</strain>
    </source>
</reference>
<dbReference type="InParanoid" id="A0A0U5JE24"/>
<sequence>MRVEIFVQARMGSTRLPGKILQPVFGKPLLKYIVERLREVKNADEIVVLTTTEASDDIVEDFCQKEGVACFRGSENDVLERYYQAALQRRPDAIVRVTADCPLIDPEIVDAVIDAFKRESPAIDYISNSLKRTYPRGLDVEIFSFEALKKAYQLAIKPEEREHVTVYLYRHPELFKLKNMAHHPSLSQYRWTVDTQEDFTLIRLILEHLYPDNPTFRLQDVLNLLKKYPEWNLINAHIEQKKVS</sequence>
<evidence type="ECO:0000313" key="1">
    <source>
        <dbReference type="EMBL" id="CUI16639.1"/>
    </source>
</evidence>
<dbReference type="CDD" id="cd02518">
    <property type="entry name" value="GT2_SpsF"/>
    <property type="match status" value="1"/>
</dbReference>
<dbReference type="EMBL" id="LN879502">
    <property type="protein sequence ID" value="CUI16639.1"/>
    <property type="molecule type" value="Genomic_DNA"/>
</dbReference>
<gene>
    <name evidence="1" type="primary">spsF</name>
    <name evidence="1" type="ORF">PNK_1016</name>
</gene>
<dbReference type="RefSeq" id="WP_059060685.1">
    <property type="nucleotide sequence ID" value="NZ_LN879502.1"/>
</dbReference>
<dbReference type="Proteomes" id="UP000069902">
    <property type="component" value="Chromosome cPNK"/>
</dbReference>
<evidence type="ECO:0000313" key="2">
    <source>
        <dbReference type="Proteomes" id="UP000069902"/>
    </source>
</evidence>
<dbReference type="STRING" id="389348.PNK_1016"/>
<dbReference type="GO" id="GO:0008781">
    <property type="term" value="F:N-acylneuraminate cytidylyltransferase activity"/>
    <property type="evidence" value="ECO:0007669"/>
    <property type="project" value="UniProtKB-EC"/>
</dbReference>